<evidence type="ECO:0000259" key="1">
    <source>
        <dbReference type="Pfam" id="PF23343"/>
    </source>
</evidence>
<name>A0A2M6P2M6_9BACT</name>
<protein>
    <recommendedName>
        <fullName evidence="1">Replication-associated protein ORF2/G2P domain-containing protein</fullName>
    </recommendedName>
</protein>
<organism evidence="2 3">
    <name type="scientific">Candidatus Magasanikbacteria bacterium CG10_big_fil_rev_8_21_14_0_10_38_6</name>
    <dbReference type="NCBI Taxonomy" id="1974647"/>
    <lineage>
        <taxon>Bacteria</taxon>
        <taxon>Candidatus Magasanikiibacteriota</taxon>
    </lineage>
</organism>
<comment type="caution">
    <text evidence="2">The sequence shown here is derived from an EMBL/GenBank/DDBJ whole genome shotgun (WGS) entry which is preliminary data.</text>
</comment>
<evidence type="ECO:0000313" key="3">
    <source>
        <dbReference type="Proteomes" id="UP000228528"/>
    </source>
</evidence>
<gene>
    <name evidence="2" type="ORF">COU30_01125</name>
</gene>
<sequence length="259" mass="30799">MAYPYTLKVVVSGKQVEVYKYTKEVWRDFESKPQSDKPHKEPKQLNMFEQEELRKKKVQYSINRTKTEIRRLVNSNPHLNKFMTLTFADNVTDLKTANYLFNQFVKRISYRYKDFEYFAVPEFQKRGAVHYHVLCNLPYVEMGALEYTWGHGIVNIRKVDEVNNLGAYMSKYLGKELFSGRMFGKKKFFRSQTLKEPVELISWWAMKFIDKFLSLLKPVFEKKFESEYIGEVEYTAYTLDRVVFKDGILNPAVLMGTVW</sequence>
<dbReference type="AlphaFoldDB" id="A0A2M6P2M6"/>
<evidence type="ECO:0000313" key="2">
    <source>
        <dbReference type="EMBL" id="PIR77680.1"/>
    </source>
</evidence>
<reference evidence="3" key="1">
    <citation type="submission" date="2017-09" db="EMBL/GenBank/DDBJ databases">
        <title>Depth-based differentiation of microbial function through sediment-hosted aquifers and enrichment of novel symbionts in the deep terrestrial subsurface.</title>
        <authorList>
            <person name="Probst A.J."/>
            <person name="Ladd B."/>
            <person name="Jarett J.K."/>
            <person name="Geller-Mcgrath D.E."/>
            <person name="Sieber C.M.K."/>
            <person name="Emerson J.B."/>
            <person name="Anantharaman K."/>
            <person name="Thomas B.C."/>
            <person name="Malmstrom R."/>
            <person name="Stieglmeier M."/>
            <person name="Klingl A."/>
            <person name="Woyke T."/>
            <person name="Ryan C.M."/>
            <person name="Banfield J.F."/>
        </authorList>
    </citation>
    <scope>NUCLEOTIDE SEQUENCE [LARGE SCALE GENOMIC DNA]</scope>
</reference>
<feature type="domain" description="Replication-associated protein ORF2/G2P" evidence="1">
    <location>
        <begin position="80"/>
        <end position="176"/>
    </location>
</feature>
<dbReference type="InterPro" id="IPR056906">
    <property type="entry name" value="ORF2/G2P_dom"/>
</dbReference>
<proteinExistence type="predicted"/>
<accession>A0A2M6P2M6</accession>
<dbReference type="Pfam" id="PF23343">
    <property type="entry name" value="REP_ORF2-G2P"/>
    <property type="match status" value="1"/>
</dbReference>
<dbReference type="Proteomes" id="UP000228528">
    <property type="component" value="Unassembled WGS sequence"/>
</dbReference>
<dbReference type="EMBL" id="PFBW01000048">
    <property type="protein sequence ID" value="PIR77680.1"/>
    <property type="molecule type" value="Genomic_DNA"/>
</dbReference>